<comment type="similarity">
    <text evidence="7">Belongs to the class IV-like SAM-binding methyltransferase superfamily. RNA methyltransferase TrmH family.</text>
</comment>
<keyword evidence="5 7" id="KW-0819">tRNA processing</keyword>
<dbReference type="GO" id="GO:0002938">
    <property type="term" value="P:tRNA guanine ribose methylation"/>
    <property type="evidence" value="ECO:0007669"/>
    <property type="project" value="UniProtKB-UniRule"/>
</dbReference>
<keyword evidence="1 7" id="KW-0820">tRNA-binding</keyword>
<feature type="binding site" evidence="7">
    <location>
        <position position="139"/>
    </location>
    <ligand>
        <name>S-adenosyl-L-methionine</name>
        <dbReference type="ChEBI" id="CHEBI:59789"/>
    </ligand>
</feature>
<dbReference type="PANTHER" id="PTHR43453">
    <property type="entry name" value="RRNA METHYLASE-LIKE"/>
    <property type="match status" value="1"/>
</dbReference>
<dbReference type="SUPFAM" id="SSF75217">
    <property type="entry name" value="alpha/beta knot"/>
    <property type="match status" value="1"/>
</dbReference>
<evidence type="ECO:0000256" key="1">
    <source>
        <dbReference type="ARBA" id="ARBA00022555"/>
    </source>
</evidence>
<comment type="caution">
    <text evidence="10">The sequence shown here is derived from an EMBL/GenBank/DDBJ whole genome shotgun (WGS) entry which is preliminary data.</text>
</comment>
<comment type="catalytic activity">
    <reaction evidence="7">
        <text>guanosine(18) in tRNA + S-adenosyl-L-methionine = 2'-O-methylguanosine(18) in tRNA + S-adenosyl-L-homocysteine + H(+)</text>
        <dbReference type="Rhea" id="RHEA:20077"/>
        <dbReference type="Rhea" id="RHEA-COMP:10190"/>
        <dbReference type="Rhea" id="RHEA-COMP:10192"/>
        <dbReference type="ChEBI" id="CHEBI:15378"/>
        <dbReference type="ChEBI" id="CHEBI:57856"/>
        <dbReference type="ChEBI" id="CHEBI:59789"/>
        <dbReference type="ChEBI" id="CHEBI:74269"/>
        <dbReference type="ChEBI" id="CHEBI:74445"/>
        <dbReference type="EC" id="2.1.1.34"/>
    </reaction>
</comment>
<evidence type="ECO:0000259" key="9">
    <source>
        <dbReference type="Pfam" id="PF12105"/>
    </source>
</evidence>
<proteinExistence type="inferred from homology"/>
<name>A0AAV3TXY5_9ALTE</name>
<dbReference type="GO" id="GO:0141100">
    <property type="term" value="F:tRNA (guanine(18)-2'-O)-methyltransferase activity"/>
    <property type="evidence" value="ECO:0007669"/>
    <property type="project" value="UniProtKB-UniRule"/>
</dbReference>
<dbReference type="RefSeq" id="WP_345416494.1">
    <property type="nucleotide sequence ID" value="NZ_AP031496.1"/>
</dbReference>
<feature type="domain" description="RNA methyltransferase SpoU/TrmH type C-terminal" evidence="9">
    <location>
        <begin position="163"/>
        <end position="216"/>
    </location>
</feature>
<dbReference type="InterPro" id="IPR001537">
    <property type="entry name" value="SpoU_MeTrfase"/>
</dbReference>
<dbReference type="EC" id="2.1.1.34" evidence="7"/>
<dbReference type="AlphaFoldDB" id="A0AAV3TXY5"/>
<keyword evidence="6 7" id="KW-0694">RNA-binding</keyword>
<evidence type="ECO:0000256" key="2">
    <source>
        <dbReference type="ARBA" id="ARBA00022603"/>
    </source>
</evidence>
<sequence length="225" mass="25234">MTPERYQRLLQTLRLRQPDLTVITDEVHKGRNLSAIVRTCDAVGIDTVHTVVPQGGYRGFRGTASGSHKWVEVETYADIHQPVEQLRQRGFQIVATAISPKCKNYLDIDYTKSTALMLGSEKRGVSEQGLSVADEHISVPMIGMVESLNVSVAAAIILQEAFRQRQEAGLYGTNRLSAEIQTLRFFRWAHPKVAEYCDQKGLPYPAIRESDGEIIDPSSWYKSVK</sequence>
<evidence type="ECO:0000313" key="10">
    <source>
        <dbReference type="EMBL" id="GAA4931667.1"/>
    </source>
</evidence>
<evidence type="ECO:0000256" key="4">
    <source>
        <dbReference type="ARBA" id="ARBA00022691"/>
    </source>
</evidence>
<dbReference type="Pfam" id="PF12105">
    <property type="entry name" value="SpoU_methylas_C"/>
    <property type="match status" value="1"/>
</dbReference>
<dbReference type="InterPro" id="IPR029028">
    <property type="entry name" value="Alpha/beta_knot_MTases"/>
</dbReference>
<keyword evidence="2 7" id="KW-0489">Methyltransferase</keyword>
<feature type="binding site" evidence="7">
    <location>
        <position position="148"/>
    </location>
    <ligand>
        <name>S-adenosyl-L-methionine</name>
        <dbReference type="ChEBI" id="CHEBI:59789"/>
    </ligand>
</feature>
<dbReference type="Gene3D" id="3.40.1280.10">
    <property type="match status" value="1"/>
</dbReference>
<dbReference type="Proteomes" id="UP001409585">
    <property type="component" value="Unassembled WGS sequence"/>
</dbReference>
<dbReference type="PANTHER" id="PTHR43453:SF1">
    <property type="entry name" value="TRNA_RRNA METHYLTRANSFERASE SPOU TYPE DOMAIN-CONTAINING PROTEIN"/>
    <property type="match status" value="1"/>
</dbReference>
<gene>
    <name evidence="7 10" type="primary">trmH</name>
    <name evidence="10" type="ORF">GCM10025791_04830</name>
</gene>
<keyword evidence="4 7" id="KW-0949">S-adenosyl-L-methionine</keyword>
<dbReference type="InterPro" id="IPR029026">
    <property type="entry name" value="tRNA_m1G_MTases_N"/>
</dbReference>
<feature type="domain" description="tRNA/rRNA methyltransferase SpoU type" evidence="8">
    <location>
        <begin position="20"/>
        <end position="158"/>
    </location>
</feature>
<keyword evidence="3 7" id="KW-0808">Transferase</keyword>
<evidence type="ECO:0000256" key="3">
    <source>
        <dbReference type="ARBA" id="ARBA00022679"/>
    </source>
</evidence>
<evidence type="ECO:0000256" key="7">
    <source>
        <dbReference type="HAMAP-Rule" id="MF_02060"/>
    </source>
</evidence>
<organism evidence="10 11">
    <name type="scientific">Halioxenophilus aromaticivorans</name>
    <dbReference type="NCBI Taxonomy" id="1306992"/>
    <lineage>
        <taxon>Bacteria</taxon>
        <taxon>Pseudomonadati</taxon>
        <taxon>Pseudomonadota</taxon>
        <taxon>Gammaproteobacteria</taxon>
        <taxon>Alteromonadales</taxon>
        <taxon>Alteromonadaceae</taxon>
        <taxon>Halioxenophilus</taxon>
    </lineage>
</organism>
<evidence type="ECO:0000259" key="8">
    <source>
        <dbReference type="Pfam" id="PF00588"/>
    </source>
</evidence>
<dbReference type="HAMAP" id="MF_02060">
    <property type="entry name" value="tRNA_methyltr_TrmH"/>
    <property type="match status" value="1"/>
</dbReference>
<feature type="binding site" evidence="7">
    <location>
        <position position="96"/>
    </location>
    <ligand>
        <name>S-adenosyl-L-methionine</name>
        <dbReference type="ChEBI" id="CHEBI:59789"/>
    </ligand>
</feature>
<reference evidence="11" key="1">
    <citation type="journal article" date="2019" name="Int. J. Syst. Evol. Microbiol.">
        <title>The Global Catalogue of Microorganisms (GCM) 10K type strain sequencing project: providing services to taxonomists for standard genome sequencing and annotation.</title>
        <authorList>
            <consortium name="The Broad Institute Genomics Platform"/>
            <consortium name="The Broad Institute Genome Sequencing Center for Infectious Disease"/>
            <person name="Wu L."/>
            <person name="Ma J."/>
        </authorList>
    </citation>
    <scope>NUCLEOTIDE SEQUENCE [LARGE SCALE GENOMIC DNA]</scope>
    <source>
        <strain evidence="11">JCM 19134</strain>
    </source>
</reference>
<evidence type="ECO:0000256" key="5">
    <source>
        <dbReference type="ARBA" id="ARBA00022694"/>
    </source>
</evidence>
<dbReference type="CDD" id="cd18092">
    <property type="entry name" value="SpoU-like_TrmH"/>
    <property type="match status" value="1"/>
</dbReference>
<dbReference type="NCBIfam" id="NF008295">
    <property type="entry name" value="PRK11081.1"/>
    <property type="match status" value="1"/>
</dbReference>
<dbReference type="GO" id="GO:0000049">
    <property type="term" value="F:tRNA binding"/>
    <property type="evidence" value="ECO:0007669"/>
    <property type="project" value="UniProtKB-UniRule"/>
</dbReference>
<dbReference type="InterPro" id="IPR033671">
    <property type="entry name" value="TrmH"/>
</dbReference>
<keyword evidence="11" id="KW-1185">Reference proteome</keyword>
<protein>
    <recommendedName>
        <fullName evidence="7">tRNA (guanosine(18)-2'-O)-methyltransferase</fullName>
        <ecNumber evidence="7">2.1.1.34</ecNumber>
    </recommendedName>
    <alternativeName>
        <fullName evidence="7">tRNA [Gm18] methyltransferase</fullName>
    </alternativeName>
</protein>
<evidence type="ECO:0000256" key="6">
    <source>
        <dbReference type="ARBA" id="ARBA00022884"/>
    </source>
</evidence>
<dbReference type="InterPro" id="IPR022724">
    <property type="entry name" value="rRNA_MeTrfase_SpoU_C"/>
</dbReference>
<dbReference type="EMBL" id="BAABLX010000004">
    <property type="protein sequence ID" value="GAA4931667.1"/>
    <property type="molecule type" value="Genomic_DNA"/>
</dbReference>
<dbReference type="Pfam" id="PF00588">
    <property type="entry name" value="SpoU_methylase"/>
    <property type="match status" value="1"/>
</dbReference>
<evidence type="ECO:0000313" key="11">
    <source>
        <dbReference type="Proteomes" id="UP001409585"/>
    </source>
</evidence>
<accession>A0AAV3TXY5</accession>
<comment type="function">
    <text evidence="7">Catalyzes the 2'-O methylation of guanosine at position 18 in tRNA.</text>
</comment>
<comment type="caution">
    <text evidence="7">Lacks conserved residue(s) required for the propagation of feature annotation.</text>
</comment>